<accession>A0A9J5ZS34</accession>
<name>A0A9J5ZS34_SOLCO</name>
<gene>
    <name evidence="1" type="ORF">H5410_014849</name>
</gene>
<dbReference type="Proteomes" id="UP000824120">
    <property type="component" value="Chromosome 3"/>
</dbReference>
<organism evidence="1 2">
    <name type="scientific">Solanum commersonii</name>
    <name type="common">Commerson's wild potato</name>
    <name type="synonym">Commerson's nightshade</name>
    <dbReference type="NCBI Taxonomy" id="4109"/>
    <lineage>
        <taxon>Eukaryota</taxon>
        <taxon>Viridiplantae</taxon>
        <taxon>Streptophyta</taxon>
        <taxon>Embryophyta</taxon>
        <taxon>Tracheophyta</taxon>
        <taxon>Spermatophyta</taxon>
        <taxon>Magnoliopsida</taxon>
        <taxon>eudicotyledons</taxon>
        <taxon>Gunneridae</taxon>
        <taxon>Pentapetalae</taxon>
        <taxon>asterids</taxon>
        <taxon>lamiids</taxon>
        <taxon>Solanales</taxon>
        <taxon>Solanaceae</taxon>
        <taxon>Solanoideae</taxon>
        <taxon>Solaneae</taxon>
        <taxon>Solanum</taxon>
    </lineage>
</organism>
<dbReference type="OrthoDB" id="1319563at2759"/>
<dbReference type="AlphaFoldDB" id="A0A9J5ZS34"/>
<protein>
    <submittedName>
        <fullName evidence="1">Uncharacterized protein</fullName>
    </submittedName>
</protein>
<sequence length="150" mass="17017">MAPKAENMAGFKRSRKGEAFGFFSGREPMQKFGKKAVERNEGIEEETIDMIVAYHPNLTGKSVDVTRMKALDTSHGLVLSAQERQARDDSVMARLFGMAELQLRIGGRLVTDDEMETLVDRYSLIGSATFLCKYGPLFWSLWMMMRRVLL</sequence>
<proteinExistence type="predicted"/>
<dbReference type="EMBL" id="JACXVP010000003">
    <property type="protein sequence ID" value="KAG5615025.1"/>
    <property type="molecule type" value="Genomic_DNA"/>
</dbReference>
<keyword evidence="2" id="KW-1185">Reference proteome</keyword>
<reference evidence="1 2" key="1">
    <citation type="submission" date="2020-09" db="EMBL/GenBank/DDBJ databases">
        <title>De no assembly of potato wild relative species, Solanum commersonii.</title>
        <authorList>
            <person name="Cho K."/>
        </authorList>
    </citation>
    <scope>NUCLEOTIDE SEQUENCE [LARGE SCALE GENOMIC DNA]</scope>
    <source>
        <strain evidence="1">LZ3.2</strain>
        <tissue evidence="1">Leaf</tissue>
    </source>
</reference>
<evidence type="ECO:0000313" key="1">
    <source>
        <dbReference type="EMBL" id="KAG5615025.1"/>
    </source>
</evidence>
<evidence type="ECO:0000313" key="2">
    <source>
        <dbReference type="Proteomes" id="UP000824120"/>
    </source>
</evidence>
<comment type="caution">
    <text evidence="1">The sequence shown here is derived from an EMBL/GenBank/DDBJ whole genome shotgun (WGS) entry which is preliminary data.</text>
</comment>